<evidence type="ECO:0000313" key="3">
    <source>
        <dbReference type="Proteomes" id="UP000011116"/>
    </source>
</evidence>
<protein>
    <submittedName>
        <fullName evidence="2">Uncharacterized protein</fullName>
    </submittedName>
</protein>
<dbReference type="Gramene" id="HORVU.MOREX.r2.1HG0017680.1">
    <property type="protein sequence ID" value="HORVU.MOREX.r2.1HG0017680.1.CDS.1"/>
    <property type="gene ID" value="HORVU.MOREX.r2.1HG0017680"/>
</dbReference>
<dbReference type="SMR" id="M0UFC4"/>
<feature type="region of interest" description="Disordered" evidence="1">
    <location>
        <begin position="48"/>
        <end position="69"/>
    </location>
</feature>
<keyword evidence="3" id="KW-1185">Reference proteome</keyword>
<proteinExistence type="predicted"/>
<dbReference type="ExpressionAtlas" id="M0UFC4">
    <property type="expression patterns" value="baseline and differential"/>
</dbReference>
<sequence>MIDFIYGAQHAYHSPQCFVNRASSREVLRKILIKKWEKECWQSIEPKEKKEKEKRVSWQSREKKSAGNQNLRCSDILISGRSQIAHTFISLCNHQLIPTLHVASIYFPLCITISRDHLVHLRASSSV</sequence>
<dbReference type="Gramene" id="HORVU.MOREX.r3.1HG0022340.1">
    <property type="protein sequence ID" value="HORVU.MOREX.r3.1HG0022340.1.CDS1"/>
    <property type="gene ID" value="HORVU.MOREX.r3.1HG0022340"/>
</dbReference>
<accession>M0UFC4</accession>
<dbReference type="AlphaFoldDB" id="M0UFC4"/>
<dbReference type="Proteomes" id="UP000011116">
    <property type="component" value="Chromosome 1H"/>
</dbReference>
<feature type="compositionally biased region" description="Basic and acidic residues" evidence="1">
    <location>
        <begin position="48"/>
        <end position="65"/>
    </location>
</feature>
<name>M0UFC4_HORVV</name>
<evidence type="ECO:0000313" key="2">
    <source>
        <dbReference type="EnsemblPlants" id="HORVU.MOREX.r3.1HG0022340.1.CDS1"/>
    </source>
</evidence>
<reference evidence="3" key="1">
    <citation type="journal article" date="2012" name="Nature">
        <title>A physical, genetic and functional sequence assembly of the barley genome.</title>
        <authorList>
            <consortium name="The International Barley Genome Sequencing Consortium"/>
            <person name="Mayer K.F."/>
            <person name="Waugh R."/>
            <person name="Brown J.W."/>
            <person name="Schulman A."/>
            <person name="Langridge P."/>
            <person name="Platzer M."/>
            <person name="Fincher G.B."/>
            <person name="Muehlbauer G.J."/>
            <person name="Sato K."/>
            <person name="Close T.J."/>
            <person name="Wise R.P."/>
            <person name="Stein N."/>
        </authorList>
    </citation>
    <scope>NUCLEOTIDE SEQUENCE [LARGE SCALE GENOMIC DNA]</scope>
    <source>
        <strain evidence="3">cv. Morex</strain>
    </source>
</reference>
<organism evidence="2 3">
    <name type="scientific">Hordeum vulgare subsp. vulgare</name>
    <name type="common">Domesticated barley</name>
    <dbReference type="NCBI Taxonomy" id="112509"/>
    <lineage>
        <taxon>Eukaryota</taxon>
        <taxon>Viridiplantae</taxon>
        <taxon>Streptophyta</taxon>
        <taxon>Embryophyta</taxon>
        <taxon>Tracheophyta</taxon>
        <taxon>Spermatophyta</taxon>
        <taxon>Magnoliopsida</taxon>
        <taxon>Liliopsida</taxon>
        <taxon>Poales</taxon>
        <taxon>Poaceae</taxon>
        <taxon>BOP clade</taxon>
        <taxon>Pooideae</taxon>
        <taxon>Triticodae</taxon>
        <taxon>Triticeae</taxon>
        <taxon>Hordeinae</taxon>
        <taxon>Hordeum</taxon>
    </lineage>
</organism>
<reference evidence="2" key="2">
    <citation type="submission" date="2020-10" db="EMBL/GenBank/DDBJ databases">
        <authorList>
            <person name="Scholz U."/>
            <person name="Mascher M."/>
            <person name="Fiebig A."/>
        </authorList>
    </citation>
    <scope>NUCLEOTIDE SEQUENCE [LARGE SCALE GENOMIC DNA]</scope>
    <source>
        <strain evidence="2">cv. Morex</strain>
    </source>
</reference>
<evidence type="ECO:0000256" key="1">
    <source>
        <dbReference type="SAM" id="MobiDB-lite"/>
    </source>
</evidence>
<reference evidence="2" key="3">
    <citation type="submission" date="2022-01" db="UniProtKB">
        <authorList>
            <consortium name="EnsemblPlants"/>
        </authorList>
    </citation>
    <scope>IDENTIFICATION</scope>
    <source>
        <strain evidence="2">subsp. vulgare</strain>
    </source>
</reference>
<dbReference type="EnsemblPlants" id="HORVU.MOREX.r3.1HG0022340.1">
    <property type="protein sequence ID" value="HORVU.MOREX.r3.1HG0022340.1.CDS1"/>
    <property type="gene ID" value="HORVU.MOREX.r3.1HG0022340"/>
</dbReference>